<dbReference type="Gene3D" id="1.20.58.320">
    <property type="entry name" value="TPR-like"/>
    <property type="match status" value="1"/>
</dbReference>
<reference evidence="1 2" key="1">
    <citation type="submission" date="2023-09" db="EMBL/GenBank/DDBJ databases">
        <authorList>
            <person name="Rey-Velasco X."/>
        </authorList>
    </citation>
    <scope>NUCLEOTIDE SEQUENCE [LARGE SCALE GENOMIC DNA]</scope>
    <source>
        <strain evidence="1 2">F158</strain>
    </source>
</reference>
<keyword evidence="2" id="KW-1185">Reference proteome</keyword>
<name>A0ABU3DGQ5_9RHOB</name>
<dbReference type="Pfam" id="PF06041">
    <property type="entry name" value="DUF924"/>
    <property type="match status" value="1"/>
</dbReference>
<comment type="caution">
    <text evidence="1">The sequence shown here is derived from an EMBL/GenBank/DDBJ whole genome shotgun (WGS) entry which is preliminary data.</text>
</comment>
<gene>
    <name evidence="1" type="ORF">RM543_09400</name>
</gene>
<dbReference type="Proteomes" id="UP001265259">
    <property type="component" value="Unassembled WGS sequence"/>
</dbReference>
<dbReference type="InterPro" id="IPR011990">
    <property type="entry name" value="TPR-like_helical_dom_sf"/>
</dbReference>
<protein>
    <submittedName>
        <fullName evidence="1">DUF924 family protein</fullName>
    </submittedName>
</protein>
<proteinExistence type="predicted"/>
<dbReference type="EMBL" id="JAVRHL010000002">
    <property type="protein sequence ID" value="MDT0682901.1"/>
    <property type="molecule type" value="Genomic_DNA"/>
</dbReference>
<evidence type="ECO:0000313" key="1">
    <source>
        <dbReference type="EMBL" id="MDT0682901.1"/>
    </source>
</evidence>
<dbReference type="Gene3D" id="1.25.40.10">
    <property type="entry name" value="Tetratricopeptide repeat domain"/>
    <property type="match status" value="1"/>
</dbReference>
<accession>A0ABU3DGQ5</accession>
<dbReference type="InterPro" id="IPR010323">
    <property type="entry name" value="DUF924"/>
</dbReference>
<dbReference type="SUPFAM" id="SSF48452">
    <property type="entry name" value="TPR-like"/>
    <property type="match status" value="1"/>
</dbReference>
<evidence type="ECO:0000313" key="2">
    <source>
        <dbReference type="Proteomes" id="UP001265259"/>
    </source>
</evidence>
<sequence length="199" mass="22573">MTSAAVATPEEVCTFWVDEVGPEGWYKKSDALDRTIRERFMATWEAARDGHLFRWNGTTPGCLALLIVLDQFPRNMFRDDGRAYSTDGAARAVSRCALTRGRDMEVDIPARQFFYMPWMHAESLENQARSVRMFLMHMPGSDNVLHARAHRDIIRAFGRFPHRNDELGRQSTPAERAYMDEGGYGAVLRRLKNGAASAA</sequence>
<organism evidence="1 2">
    <name type="scientific">Tropicimonas omnivorans</name>
    <dbReference type="NCBI Taxonomy" id="3075590"/>
    <lineage>
        <taxon>Bacteria</taxon>
        <taxon>Pseudomonadati</taxon>
        <taxon>Pseudomonadota</taxon>
        <taxon>Alphaproteobacteria</taxon>
        <taxon>Rhodobacterales</taxon>
        <taxon>Roseobacteraceae</taxon>
        <taxon>Tropicimonas</taxon>
    </lineage>
</organism>
<dbReference type="RefSeq" id="WP_311690880.1">
    <property type="nucleotide sequence ID" value="NZ_JAVRHL010000002.1"/>
</dbReference>